<proteinExistence type="predicted"/>
<dbReference type="InterPro" id="IPR011333">
    <property type="entry name" value="SKP1/BTB/POZ_sf"/>
</dbReference>
<evidence type="ECO:0000259" key="2">
    <source>
        <dbReference type="PROSITE" id="PS50097"/>
    </source>
</evidence>
<evidence type="ECO:0008006" key="6">
    <source>
        <dbReference type="Google" id="ProtNLM"/>
    </source>
</evidence>
<dbReference type="Pfam" id="PF22486">
    <property type="entry name" value="MATH_2"/>
    <property type="match status" value="1"/>
</dbReference>
<accession>A0A1B6PIT1</accession>
<evidence type="ECO:0000256" key="1">
    <source>
        <dbReference type="ARBA" id="ARBA00004906"/>
    </source>
</evidence>
<organism evidence="4 5">
    <name type="scientific">Sorghum bicolor</name>
    <name type="common">Sorghum</name>
    <name type="synonym">Sorghum vulgare</name>
    <dbReference type="NCBI Taxonomy" id="4558"/>
    <lineage>
        <taxon>Eukaryota</taxon>
        <taxon>Viridiplantae</taxon>
        <taxon>Streptophyta</taxon>
        <taxon>Embryophyta</taxon>
        <taxon>Tracheophyta</taxon>
        <taxon>Spermatophyta</taxon>
        <taxon>Magnoliopsida</taxon>
        <taxon>Liliopsida</taxon>
        <taxon>Poales</taxon>
        <taxon>Poaceae</taxon>
        <taxon>PACMAD clade</taxon>
        <taxon>Panicoideae</taxon>
        <taxon>Andropogonodae</taxon>
        <taxon>Andropogoneae</taxon>
        <taxon>Sorghinae</taxon>
        <taxon>Sorghum</taxon>
    </lineage>
</organism>
<dbReference type="SUPFAM" id="SSF49599">
    <property type="entry name" value="TRAF domain-like"/>
    <property type="match status" value="1"/>
</dbReference>
<dbReference type="SUPFAM" id="SSF54695">
    <property type="entry name" value="POZ domain"/>
    <property type="match status" value="1"/>
</dbReference>
<dbReference type="Gramene" id="KXG25578">
    <property type="protein sequence ID" value="KXG25578"/>
    <property type="gene ID" value="SORBI_3007G199700"/>
</dbReference>
<dbReference type="InterPro" id="IPR008974">
    <property type="entry name" value="TRAF-like"/>
</dbReference>
<feature type="domain" description="MATH" evidence="3">
    <location>
        <begin position="7"/>
        <end position="135"/>
    </location>
</feature>
<dbReference type="PROSITE" id="PS50144">
    <property type="entry name" value="MATH"/>
    <property type="match status" value="1"/>
</dbReference>
<dbReference type="CDD" id="cd00121">
    <property type="entry name" value="MATH"/>
    <property type="match status" value="1"/>
</dbReference>
<dbReference type="GO" id="GO:0016567">
    <property type="term" value="P:protein ubiquitination"/>
    <property type="evidence" value="ECO:0007669"/>
    <property type="project" value="InterPro"/>
</dbReference>
<dbReference type="Pfam" id="PF00651">
    <property type="entry name" value="BTB"/>
    <property type="match status" value="1"/>
</dbReference>
<evidence type="ECO:0000313" key="4">
    <source>
        <dbReference type="EMBL" id="KXG25578.1"/>
    </source>
</evidence>
<dbReference type="SMART" id="SM00225">
    <property type="entry name" value="BTB"/>
    <property type="match status" value="1"/>
</dbReference>
<feature type="domain" description="BTB" evidence="2">
    <location>
        <begin position="166"/>
        <end position="233"/>
    </location>
</feature>
<reference evidence="4 5" key="1">
    <citation type="journal article" date="2009" name="Nature">
        <title>The Sorghum bicolor genome and the diversification of grasses.</title>
        <authorList>
            <person name="Paterson A.H."/>
            <person name="Bowers J.E."/>
            <person name="Bruggmann R."/>
            <person name="Dubchak I."/>
            <person name="Grimwood J."/>
            <person name="Gundlach H."/>
            <person name="Haberer G."/>
            <person name="Hellsten U."/>
            <person name="Mitros T."/>
            <person name="Poliakov A."/>
            <person name="Schmutz J."/>
            <person name="Spannagl M."/>
            <person name="Tang H."/>
            <person name="Wang X."/>
            <person name="Wicker T."/>
            <person name="Bharti A.K."/>
            <person name="Chapman J."/>
            <person name="Feltus F.A."/>
            <person name="Gowik U."/>
            <person name="Grigoriev I.V."/>
            <person name="Lyons E."/>
            <person name="Maher C.A."/>
            <person name="Martis M."/>
            <person name="Narechania A."/>
            <person name="Otillar R.P."/>
            <person name="Penning B.W."/>
            <person name="Salamov A.A."/>
            <person name="Wang Y."/>
            <person name="Zhang L."/>
            <person name="Carpita N.C."/>
            <person name="Freeling M."/>
            <person name="Gingle A.R."/>
            <person name="Hash C.T."/>
            <person name="Keller B."/>
            <person name="Klein P."/>
            <person name="Kresovich S."/>
            <person name="McCann M.C."/>
            <person name="Ming R."/>
            <person name="Peterson D.G."/>
            <person name="Mehboob-ur-Rahman"/>
            <person name="Ware D."/>
            <person name="Westhoff P."/>
            <person name="Mayer K.F."/>
            <person name="Messing J."/>
            <person name="Rokhsar D.S."/>
        </authorList>
    </citation>
    <scope>NUCLEOTIDE SEQUENCE [LARGE SCALE GENOMIC DNA]</scope>
    <source>
        <strain evidence="5">cv. BTx623</strain>
    </source>
</reference>
<dbReference type="InterPro" id="IPR002083">
    <property type="entry name" value="MATH/TRAF_dom"/>
</dbReference>
<dbReference type="InterPro" id="IPR000210">
    <property type="entry name" value="BTB/POZ_dom"/>
</dbReference>
<dbReference type="Proteomes" id="UP000000768">
    <property type="component" value="Chromosome 7"/>
</dbReference>
<dbReference type="InterPro" id="IPR045005">
    <property type="entry name" value="BPM1-6"/>
</dbReference>
<protein>
    <recommendedName>
        <fullName evidence="6">BTB domain-containing protein</fullName>
    </recommendedName>
</protein>
<dbReference type="PANTHER" id="PTHR26379">
    <property type="entry name" value="BTB/POZ AND MATH DOMAIN-CONTAINING PROTEIN 1"/>
    <property type="match status" value="1"/>
</dbReference>
<gene>
    <name evidence="4" type="ORF">SORBI_3007G199700</name>
</gene>
<dbReference type="eggNOG" id="KOG1987">
    <property type="taxonomic scope" value="Eukaryota"/>
</dbReference>
<dbReference type="EMBL" id="CM000766">
    <property type="protein sequence ID" value="KXG25578.1"/>
    <property type="molecule type" value="Genomic_DNA"/>
</dbReference>
<name>A0A1B6PIT1_SORBI</name>
<evidence type="ECO:0000259" key="3">
    <source>
        <dbReference type="PROSITE" id="PS50144"/>
    </source>
</evidence>
<keyword evidence="5" id="KW-1185">Reference proteome</keyword>
<dbReference type="PANTHER" id="PTHR26379:SF446">
    <property type="entry name" value="BTB_POZ AND MATH DOMAIN-CONTAINING PROTEIN 1"/>
    <property type="match status" value="1"/>
</dbReference>
<comment type="pathway">
    <text evidence="1">Protein modification; protein ubiquitination.</text>
</comment>
<dbReference type="OMA" id="HIWRANS"/>
<dbReference type="Gene3D" id="2.60.210.10">
    <property type="entry name" value="Apoptosis, Tumor Necrosis Factor Receptor Associated Protein 2, Chain A"/>
    <property type="match status" value="1"/>
</dbReference>
<dbReference type="Gene3D" id="3.30.710.10">
    <property type="entry name" value="Potassium Channel Kv1.1, Chain A"/>
    <property type="match status" value="1"/>
</dbReference>
<reference evidence="5" key="2">
    <citation type="journal article" date="2018" name="Plant J.">
        <title>The Sorghum bicolor reference genome: improved assembly, gene annotations, a transcriptome atlas, and signatures of genome organization.</title>
        <authorList>
            <person name="McCormick R.F."/>
            <person name="Truong S.K."/>
            <person name="Sreedasyam A."/>
            <person name="Jenkins J."/>
            <person name="Shu S."/>
            <person name="Sims D."/>
            <person name="Kennedy M."/>
            <person name="Amirebrahimi M."/>
            <person name="Weers B.D."/>
            <person name="McKinley B."/>
            <person name="Mattison A."/>
            <person name="Morishige D.T."/>
            <person name="Grimwood J."/>
            <person name="Schmutz J."/>
            <person name="Mullet J.E."/>
        </authorList>
    </citation>
    <scope>NUCLEOTIDE SEQUENCE [LARGE SCALE GENOMIC DNA]</scope>
    <source>
        <strain evidence="5">cv. BTx623</strain>
    </source>
</reference>
<sequence>MATTSSQSGFIEFKLDFAGTKTLAIGDIVPSDDFSAGGHVWRVNCYPHGDKAHSSGVVYLSLFLKLVSGSKNVKAIFDAFLLGRDGQPSSSHGNRCVKVYPPEGFGSWGFPQFVERSVLESDYVKDGSVTFMLGVIVLQRDNPIPAPSSDIASHLGYLLDHMDGSDDVTFSVGVEKFRAHRAVLAARSPVFKAQLFGSMADAKMRCITLHDIKPATFQILLRFIYTDELPRDEEIQSSSSNIELFQNLLAAADMTCLDFFVMEKNFKIAVLTEGYFQPMQSFPSIIDEIRARVQSSDTS</sequence>
<evidence type="ECO:0000313" key="5">
    <source>
        <dbReference type="Proteomes" id="UP000000768"/>
    </source>
</evidence>
<dbReference type="PROSITE" id="PS50097">
    <property type="entry name" value="BTB"/>
    <property type="match status" value="1"/>
</dbReference>
<dbReference type="InParanoid" id="A0A1B6PIT1"/>
<dbReference type="AlphaFoldDB" id="A0A1B6PIT1"/>